<protein>
    <submittedName>
        <fullName evidence="2">Uncharacterized protein</fullName>
    </submittedName>
</protein>
<evidence type="ECO:0000256" key="1">
    <source>
        <dbReference type="SAM" id="MobiDB-lite"/>
    </source>
</evidence>
<dbReference type="EMBL" id="JANPWB010000004">
    <property type="protein sequence ID" value="KAJ1190812.1"/>
    <property type="molecule type" value="Genomic_DNA"/>
</dbReference>
<comment type="caution">
    <text evidence="2">The sequence shown here is derived from an EMBL/GenBank/DDBJ whole genome shotgun (WGS) entry which is preliminary data.</text>
</comment>
<evidence type="ECO:0000313" key="2">
    <source>
        <dbReference type="EMBL" id="KAJ1190812.1"/>
    </source>
</evidence>
<proteinExistence type="predicted"/>
<sequence>MCLPDCTENKDKQKRGRGDAATPSIGALAQPWCAEVPQFRSWHLQALLHLWDKARHLQPDPCVHIYWSVRRSQHLFLFQL</sequence>
<evidence type="ECO:0000313" key="3">
    <source>
        <dbReference type="Proteomes" id="UP001066276"/>
    </source>
</evidence>
<dbReference type="AlphaFoldDB" id="A0AAV7UPW9"/>
<gene>
    <name evidence="2" type="ORF">NDU88_000131</name>
</gene>
<accession>A0AAV7UPW9</accession>
<name>A0AAV7UPW9_PLEWA</name>
<reference evidence="2" key="1">
    <citation type="journal article" date="2022" name="bioRxiv">
        <title>Sequencing and chromosome-scale assembly of the giantPleurodeles waltlgenome.</title>
        <authorList>
            <person name="Brown T."/>
            <person name="Elewa A."/>
            <person name="Iarovenko S."/>
            <person name="Subramanian E."/>
            <person name="Araus A.J."/>
            <person name="Petzold A."/>
            <person name="Susuki M."/>
            <person name="Suzuki K.-i.T."/>
            <person name="Hayashi T."/>
            <person name="Toyoda A."/>
            <person name="Oliveira C."/>
            <person name="Osipova E."/>
            <person name="Leigh N.D."/>
            <person name="Simon A."/>
            <person name="Yun M.H."/>
        </authorList>
    </citation>
    <scope>NUCLEOTIDE SEQUENCE</scope>
    <source>
        <strain evidence="2">20211129_DDA</strain>
        <tissue evidence="2">Liver</tissue>
    </source>
</reference>
<organism evidence="2 3">
    <name type="scientific">Pleurodeles waltl</name>
    <name type="common">Iberian ribbed newt</name>
    <dbReference type="NCBI Taxonomy" id="8319"/>
    <lineage>
        <taxon>Eukaryota</taxon>
        <taxon>Metazoa</taxon>
        <taxon>Chordata</taxon>
        <taxon>Craniata</taxon>
        <taxon>Vertebrata</taxon>
        <taxon>Euteleostomi</taxon>
        <taxon>Amphibia</taxon>
        <taxon>Batrachia</taxon>
        <taxon>Caudata</taxon>
        <taxon>Salamandroidea</taxon>
        <taxon>Salamandridae</taxon>
        <taxon>Pleurodelinae</taxon>
        <taxon>Pleurodeles</taxon>
    </lineage>
</organism>
<feature type="region of interest" description="Disordered" evidence="1">
    <location>
        <begin position="1"/>
        <end position="22"/>
    </location>
</feature>
<dbReference type="Proteomes" id="UP001066276">
    <property type="component" value="Chromosome 2_2"/>
</dbReference>
<keyword evidence="3" id="KW-1185">Reference proteome</keyword>